<dbReference type="PANTHER" id="PTHR22916">
    <property type="entry name" value="GLYCOSYLTRANSFERASE"/>
    <property type="match status" value="1"/>
</dbReference>
<dbReference type="Pfam" id="PF00535">
    <property type="entry name" value="Glycos_transf_2"/>
    <property type="match status" value="1"/>
</dbReference>
<reference evidence="5" key="2">
    <citation type="submission" date="2020-09" db="EMBL/GenBank/DDBJ databases">
        <authorList>
            <person name="Sun Q."/>
            <person name="Ohkuma M."/>
        </authorList>
    </citation>
    <scope>NUCLEOTIDE SEQUENCE</scope>
    <source>
        <strain evidence="5">JCM 17251</strain>
    </source>
</reference>
<keyword evidence="3 5" id="KW-0808">Transferase</keyword>
<dbReference type="Gene3D" id="3.90.550.10">
    <property type="entry name" value="Spore Coat Polysaccharide Biosynthesis Protein SpsA, Chain A"/>
    <property type="match status" value="1"/>
</dbReference>
<dbReference type="SUPFAM" id="SSF53448">
    <property type="entry name" value="Nucleotide-diphospho-sugar transferases"/>
    <property type="match status" value="1"/>
</dbReference>
<dbReference type="GO" id="GO:0016757">
    <property type="term" value="F:glycosyltransferase activity"/>
    <property type="evidence" value="ECO:0007669"/>
    <property type="project" value="UniProtKB-KW"/>
</dbReference>
<dbReference type="EMBL" id="BMOS01000050">
    <property type="protein sequence ID" value="GGN66888.1"/>
    <property type="molecule type" value="Genomic_DNA"/>
</dbReference>
<evidence type="ECO:0000256" key="1">
    <source>
        <dbReference type="ARBA" id="ARBA00006739"/>
    </source>
</evidence>
<keyword evidence="6" id="KW-1185">Reference proteome</keyword>
<dbReference type="PANTHER" id="PTHR22916:SF51">
    <property type="entry name" value="GLYCOSYLTRANSFERASE EPSH-RELATED"/>
    <property type="match status" value="1"/>
</dbReference>
<evidence type="ECO:0000259" key="4">
    <source>
        <dbReference type="Pfam" id="PF00535"/>
    </source>
</evidence>
<dbReference type="InterPro" id="IPR001173">
    <property type="entry name" value="Glyco_trans_2-like"/>
</dbReference>
<comment type="similarity">
    <text evidence="1">Belongs to the glycosyltransferase 2 family.</text>
</comment>
<dbReference type="InterPro" id="IPR029044">
    <property type="entry name" value="Nucleotide-diphossugar_trans"/>
</dbReference>
<organism evidence="5 6">
    <name type="scientific">Oceanobacillus indicireducens</name>
    <dbReference type="NCBI Taxonomy" id="1004261"/>
    <lineage>
        <taxon>Bacteria</taxon>
        <taxon>Bacillati</taxon>
        <taxon>Bacillota</taxon>
        <taxon>Bacilli</taxon>
        <taxon>Bacillales</taxon>
        <taxon>Bacillaceae</taxon>
        <taxon>Oceanobacillus</taxon>
    </lineage>
</organism>
<name>A0A917Y3X5_9BACI</name>
<evidence type="ECO:0000313" key="5">
    <source>
        <dbReference type="EMBL" id="GGN66888.1"/>
    </source>
</evidence>
<feature type="domain" description="Glycosyltransferase 2-like" evidence="4">
    <location>
        <begin position="5"/>
        <end position="156"/>
    </location>
</feature>
<protein>
    <submittedName>
        <fullName evidence="5">Glycosyl transferase</fullName>
    </submittedName>
</protein>
<proteinExistence type="inferred from homology"/>
<accession>A0A917Y3X5</accession>
<dbReference type="AlphaFoldDB" id="A0A917Y3X5"/>
<reference evidence="5" key="1">
    <citation type="journal article" date="2014" name="Int. J. Syst. Evol. Microbiol.">
        <title>Complete genome sequence of Corynebacterium casei LMG S-19264T (=DSM 44701T), isolated from a smear-ripened cheese.</title>
        <authorList>
            <consortium name="US DOE Joint Genome Institute (JGI-PGF)"/>
            <person name="Walter F."/>
            <person name="Albersmeier A."/>
            <person name="Kalinowski J."/>
            <person name="Ruckert C."/>
        </authorList>
    </citation>
    <scope>NUCLEOTIDE SEQUENCE</scope>
    <source>
        <strain evidence="5">JCM 17251</strain>
    </source>
</reference>
<dbReference type="CDD" id="cd00761">
    <property type="entry name" value="Glyco_tranf_GTA_type"/>
    <property type="match status" value="1"/>
</dbReference>
<evidence type="ECO:0000256" key="2">
    <source>
        <dbReference type="ARBA" id="ARBA00022676"/>
    </source>
</evidence>
<gene>
    <name evidence="5" type="ORF">GCM10007971_37260</name>
</gene>
<sequence>MVSVSIIIPVYNKEMYLNDCIQSVVNQQYRDIEIIIINDGSKDNSENIIEKWSAKDKRIRYFSQRNQGVAIARNKGISIANGDYIFFLDADDYLEEYAILKLVTDALYSKADIIIGNFYEKSGNKFVEKQSFENKLFNKSDLKKTGTTLEMFIVNNRHMARAGNKLYKLDFLKKLQVSFVDGVIAEDRLFNLICYVNNPTIQVVNEYTYIYNILDNSRSRTLSSNYYDQNISLLNYLYDYLKKESKLEEYQELFQLIVMYDVSKVINQTFERSKEKIKSTNVSIKKLRENTLIFNTISAVIKEEKFKKINGGKAFYRISLLNYLLVKAPFLVPVYKTVAYISRKVKLR</sequence>
<comment type="caution">
    <text evidence="5">The sequence shown here is derived from an EMBL/GenBank/DDBJ whole genome shotgun (WGS) entry which is preliminary data.</text>
</comment>
<keyword evidence="2" id="KW-0328">Glycosyltransferase</keyword>
<dbReference type="Proteomes" id="UP000624041">
    <property type="component" value="Unassembled WGS sequence"/>
</dbReference>
<evidence type="ECO:0000256" key="3">
    <source>
        <dbReference type="ARBA" id="ARBA00022679"/>
    </source>
</evidence>
<evidence type="ECO:0000313" key="6">
    <source>
        <dbReference type="Proteomes" id="UP000624041"/>
    </source>
</evidence>